<name>A0A8J3CT53_9BACT</name>
<sequence>MKKPDPNNIPGIFNYCNRWCERCPFSDRCTLYQQEQEEWPDEDADMNEDSFWDKLKGNLENSIEMLQELAEEQGIDLNEVTAEEQEEAYHEMQVNELMVNINPLTALANSYLDNCLAWVKNQEIWESLHMHIQLQASGKINELEAIRDESMEVIRWYMTMIPSKIHVALSSKEEADFWDQYPIQERHYNGVAKLVKVCVQESKEAWDQLSELFIQVPVQVSTALQLLTAIEEQVSEQFPDADQFIRPGFDW</sequence>
<evidence type="ECO:0000313" key="3">
    <source>
        <dbReference type="Proteomes" id="UP000642809"/>
    </source>
</evidence>
<comment type="caution">
    <text evidence="2">The sequence shown here is derived from an EMBL/GenBank/DDBJ whole genome shotgun (WGS) entry which is preliminary data.</text>
</comment>
<feature type="coiled-coil region" evidence="1">
    <location>
        <begin position="52"/>
        <end position="83"/>
    </location>
</feature>
<reference evidence="2" key="1">
    <citation type="journal article" date="2014" name="Int. J. Syst. Evol. Microbiol.">
        <title>Complete genome sequence of Corynebacterium casei LMG S-19264T (=DSM 44701T), isolated from a smear-ripened cheese.</title>
        <authorList>
            <consortium name="US DOE Joint Genome Institute (JGI-PGF)"/>
            <person name="Walter F."/>
            <person name="Albersmeier A."/>
            <person name="Kalinowski J."/>
            <person name="Ruckert C."/>
        </authorList>
    </citation>
    <scope>NUCLEOTIDE SEQUENCE</scope>
    <source>
        <strain evidence="2">KCTC 23224</strain>
    </source>
</reference>
<reference evidence="2" key="2">
    <citation type="submission" date="2020-09" db="EMBL/GenBank/DDBJ databases">
        <authorList>
            <person name="Sun Q."/>
            <person name="Kim S."/>
        </authorList>
    </citation>
    <scope>NUCLEOTIDE SEQUENCE</scope>
    <source>
        <strain evidence="2">KCTC 23224</strain>
    </source>
</reference>
<protein>
    <submittedName>
        <fullName evidence="2">Uncharacterized protein</fullName>
    </submittedName>
</protein>
<accession>A0A8J3CT53</accession>
<dbReference type="EMBL" id="BMYF01000001">
    <property type="protein sequence ID" value="GHB23652.1"/>
    <property type="molecule type" value="Genomic_DNA"/>
</dbReference>
<dbReference type="RefSeq" id="WP_189578202.1">
    <property type="nucleotide sequence ID" value="NZ_BMYF01000001.1"/>
</dbReference>
<proteinExistence type="predicted"/>
<evidence type="ECO:0000256" key="1">
    <source>
        <dbReference type="SAM" id="Coils"/>
    </source>
</evidence>
<keyword evidence="3" id="KW-1185">Reference proteome</keyword>
<keyword evidence="1" id="KW-0175">Coiled coil</keyword>
<dbReference type="Proteomes" id="UP000642809">
    <property type="component" value="Unassembled WGS sequence"/>
</dbReference>
<dbReference type="AlphaFoldDB" id="A0A8J3CT53"/>
<organism evidence="2 3">
    <name type="scientific">Mongoliitalea lutea</name>
    <dbReference type="NCBI Taxonomy" id="849756"/>
    <lineage>
        <taxon>Bacteria</taxon>
        <taxon>Pseudomonadati</taxon>
        <taxon>Bacteroidota</taxon>
        <taxon>Cytophagia</taxon>
        <taxon>Cytophagales</taxon>
        <taxon>Cyclobacteriaceae</taxon>
        <taxon>Mongoliitalea</taxon>
    </lineage>
</organism>
<evidence type="ECO:0000313" key="2">
    <source>
        <dbReference type="EMBL" id="GHB23652.1"/>
    </source>
</evidence>
<gene>
    <name evidence="2" type="ORF">GCM10008106_00240</name>
</gene>